<evidence type="ECO:0000256" key="20">
    <source>
        <dbReference type="PROSITE-ProRule" id="PRU00110"/>
    </source>
</evidence>
<dbReference type="FunFam" id="3.30.565.10:FF:000010">
    <property type="entry name" value="Sensor histidine kinase RcsC"/>
    <property type="match status" value="1"/>
</dbReference>
<feature type="domain" description="Histidine kinase" evidence="23">
    <location>
        <begin position="274"/>
        <end position="495"/>
    </location>
</feature>
<evidence type="ECO:0000256" key="22">
    <source>
        <dbReference type="SAM" id="Phobius"/>
    </source>
</evidence>
<dbReference type="GO" id="GO:0000155">
    <property type="term" value="F:phosphorelay sensor kinase activity"/>
    <property type="evidence" value="ECO:0007669"/>
    <property type="project" value="InterPro"/>
</dbReference>
<evidence type="ECO:0000256" key="9">
    <source>
        <dbReference type="ARBA" id="ARBA00022741"/>
    </source>
</evidence>
<sequence length="996" mass="108362">MSAPSAPFTRPTRALTRVLLLRLLPIYLVFVCLVVGLRLGLEYERVRTQTIEDLHALASTSAPSAESALWEFQDSLIEAMARGIGAHPMVVYVDIRALRGGLSATWQSERPVAVSEDLRVVLPLYRQGIDSVREHLGTLTIASSDTLLRERMRAVLIPVLVFGTAQLLFVSIVLWLLAHALVVRPLVEFSTQVAALTGSDLGRPIDLGTIEIAEIDTLQSGFNRLMQQLAVSHAEVAAHNIALEHRVALRTREAEAAKQAAEQANQAKSAFLANMSHEIRTPMNAVLGLTRLLLDTRLDAQQRDYLEKSYASSRALLRILNDILDYSKIEAGRLEIERVPMRIEEALCDVADLFAPLIDGKGLELFLDIAPDLPHEVIGDPLRLTQVLHNLVGNAVKFTERGEIHVQASVAQQDDDALLLRFAVRDTGIGLSREQAERLFHAFSQADNSITRKFGGTGLGLSISQRLVELMGGEIAVSGEEGKGATFTFTVRVGRSRTVTRDLQQLGRLHVLVADDQETSRMILRHLLEAWGFSCECVQSGEAALRAIQKAFDAQHPFDAILLDWRMPGMDGLAVARALETHSAGQPSPLIFMVTAHDQADLRREAGSLPLSGVLRKPVTPSYLLDALLDARGQHGGSQGGQEGGQQSGTRLHRTVRAEASCAVRFDGAHILLVEDNLINQDVAAGFLKKRGVHVTVADHGGEAVAWMKKSPFDLVLMDLHMPVMDGLEATRRIRAMSLAHQPPIVAMTAAVLQEDRERCQQAGMVDFVAKPVDPDALCATLAQWLPPKYVHKDAPEQPTQAESLPALPGVHTATALRRVGGDPALLLRLLGQFLQDQAAFPALLDAALQRGEREHALSLVHTLKGVSANLGMLDVSDAARNYEAELKTAIAGSGKQRLLEALDKQLDALRVVLPTPASGEREGPSHGQLRALLDTIDPLLAAQRLVPEETMVALRAFPSVECAAMVEAIDRFDFDGATQASSRLRSTLAQSGESA</sequence>
<evidence type="ECO:0000259" key="25">
    <source>
        <dbReference type="PROSITE" id="PS50885"/>
    </source>
</evidence>
<dbReference type="SUPFAM" id="SSF47384">
    <property type="entry name" value="Homodimeric domain of signal transducing histidine kinase"/>
    <property type="match status" value="1"/>
</dbReference>
<dbReference type="SUPFAM" id="SSF52172">
    <property type="entry name" value="CheY-like"/>
    <property type="match status" value="2"/>
</dbReference>
<dbReference type="Gene3D" id="3.40.50.2300">
    <property type="match status" value="2"/>
</dbReference>
<dbReference type="FunFam" id="1.10.287.130:FF:000002">
    <property type="entry name" value="Two-component osmosensing histidine kinase"/>
    <property type="match status" value="1"/>
</dbReference>
<dbReference type="PANTHER" id="PTHR45339:SF1">
    <property type="entry name" value="HYBRID SIGNAL TRANSDUCTION HISTIDINE KINASE J"/>
    <property type="match status" value="1"/>
</dbReference>
<dbReference type="InterPro" id="IPR004358">
    <property type="entry name" value="Sig_transdc_His_kin-like_C"/>
</dbReference>
<keyword evidence="8" id="KW-0732">Signal</keyword>
<evidence type="ECO:0000256" key="4">
    <source>
        <dbReference type="ARBA" id="ARBA00022475"/>
    </source>
</evidence>
<keyword evidence="12 22" id="KW-1133">Transmembrane helix</keyword>
<evidence type="ECO:0000256" key="19">
    <source>
        <dbReference type="ARBA" id="ARBA00070152"/>
    </source>
</evidence>
<dbReference type="eggNOG" id="COG5002">
    <property type="taxonomic scope" value="Bacteria"/>
</dbReference>
<dbReference type="PATRIC" id="fig|946483.4.peg.1917"/>
<dbReference type="InterPro" id="IPR036890">
    <property type="entry name" value="HATPase_C_sf"/>
</dbReference>
<evidence type="ECO:0000256" key="16">
    <source>
        <dbReference type="ARBA" id="ARBA00058004"/>
    </source>
</evidence>
<keyword evidence="9" id="KW-0547">Nucleotide-binding</keyword>
<feature type="modified residue" description="Phosphohistidine" evidence="20">
    <location>
        <position position="862"/>
    </location>
</feature>
<dbReference type="Pfam" id="PF02518">
    <property type="entry name" value="HATPase_c"/>
    <property type="match status" value="1"/>
</dbReference>
<evidence type="ECO:0000259" key="26">
    <source>
        <dbReference type="PROSITE" id="PS50894"/>
    </source>
</evidence>
<dbReference type="PANTHER" id="PTHR45339">
    <property type="entry name" value="HYBRID SIGNAL TRANSDUCTION HISTIDINE KINASE J"/>
    <property type="match status" value="1"/>
</dbReference>
<dbReference type="Gene3D" id="1.20.120.160">
    <property type="entry name" value="HPT domain"/>
    <property type="match status" value="1"/>
</dbReference>
<dbReference type="SMART" id="SM00388">
    <property type="entry name" value="HisKA"/>
    <property type="match status" value="1"/>
</dbReference>
<comment type="subunit">
    <text evidence="17">At low DSF concentrations, interacts with RpfF.</text>
</comment>
<dbReference type="EMBL" id="CP004885">
    <property type="protein sequence ID" value="AGX87979.1"/>
    <property type="molecule type" value="Genomic_DNA"/>
</dbReference>
<keyword evidence="6" id="KW-0808">Transferase</keyword>
<evidence type="ECO:0000256" key="21">
    <source>
        <dbReference type="PROSITE-ProRule" id="PRU00169"/>
    </source>
</evidence>
<dbReference type="InterPro" id="IPR005467">
    <property type="entry name" value="His_kinase_dom"/>
</dbReference>
<evidence type="ECO:0000256" key="2">
    <source>
        <dbReference type="ARBA" id="ARBA00004651"/>
    </source>
</evidence>
<dbReference type="InterPro" id="IPR003660">
    <property type="entry name" value="HAMP_dom"/>
</dbReference>
<comment type="catalytic activity">
    <reaction evidence="1">
        <text>ATP + protein L-histidine = ADP + protein N-phospho-L-histidine.</text>
        <dbReference type="EC" id="2.7.13.3"/>
    </reaction>
</comment>
<evidence type="ECO:0000256" key="8">
    <source>
        <dbReference type="ARBA" id="ARBA00022729"/>
    </source>
</evidence>
<dbReference type="AlphaFoldDB" id="U5NCT5"/>
<keyword evidence="4" id="KW-1003">Cell membrane</keyword>
<dbReference type="SUPFAM" id="SSF55874">
    <property type="entry name" value="ATPase domain of HSP90 chaperone/DNA topoisomerase II/histidine kinase"/>
    <property type="match status" value="1"/>
</dbReference>
<dbReference type="Gene3D" id="3.30.565.10">
    <property type="entry name" value="Histidine kinase-like ATPase, C-terminal domain"/>
    <property type="match status" value="1"/>
</dbReference>
<dbReference type="InterPro" id="IPR003661">
    <property type="entry name" value="HisK_dim/P_dom"/>
</dbReference>
<dbReference type="InterPro" id="IPR011006">
    <property type="entry name" value="CheY-like_superfamily"/>
</dbReference>
<dbReference type="InterPro" id="IPR008207">
    <property type="entry name" value="Sig_transdc_His_kin_Hpt_dom"/>
</dbReference>
<comment type="subcellular location">
    <subcellularLocation>
        <location evidence="2">Cell membrane</location>
        <topology evidence="2">Multi-pass membrane protein</topology>
    </subcellularLocation>
</comment>
<keyword evidence="13" id="KW-0902">Two-component regulatory system</keyword>
<dbReference type="eggNOG" id="COG0784">
    <property type="taxonomic scope" value="Bacteria"/>
</dbReference>
<dbReference type="InterPro" id="IPR001789">
    <property type="entry name" value="Sig_transdc_resp-reg_receiver"/>
</dbReference>
<dbReference type="CDD" id="cd17546">
    <property type="entry name" value="REC_hyHK_CKI1_RcsC-like"/>
    <property type="match status" value="2"/>
</dbReference>
<evidence type="ECO:0000256" key="11">
    <source>
        <dbReference type="ARBA" id="ARBA00022840"/>
    </source>
</evidence>
<dbReference type="PROSITE" id="PS50110">
    <property type="entry name" value="RESPONSE_REGULATORY"/>
    <property type="match status" value="2"/>
</dbReference>
<dbReference type="KEGG" id="cbx:Cenrod_1901"/>
<dbReference type="Gene3D" id="1.10.287.130">
    <property type="match status" value="1"/>
</dbReference>
<reference evidence="27 28" key="1">
    <citation type="journal article" date="2013" name="Genome Biol.">
        <title>Genomic analysis reveals key aspects of prokaryotic symbiosis in the phototrophic consortium "Chlorochromatium aggregatum".</title>
        <authorList>
            <person name="Liu Z."/>
            <person name="Muller J."/>
            <person name="Li T."/>
            <person name="Alvey R.M."/>
            <person name="Vogl K."/>
            <person name="Frigaard N.U."/>
            <person name="Rockwell N.C."/>
            <person name="Boyd E.S."/>
            <person name="Tomsho L.P."/>
            <person name="Schuster S.C."/>
            <person name="Henke P."/>
            <person name="Rohde M."/>
            <person name="Overmann J."/>
            <person name="Bryant D.A."/>
        </authorList>
    </citation>
    <scope>NUCLEOTIDE SEQUENCE [LARGE SCALE GENOMIC DNA]</scope>
    <source>
        <strain evidence="27">CR</strain>
    </source>
</reference>
<dbReference type="EC" id="2.7.13.3" evidence="3"/>
<dbReference type="STRING" id="946483.Cenrod_1901"/>
<evidence type="ECO:0000256" key="17">
    <source>
        <dbReference type="ARBA" id="ARBA00064003"/>
    </source>
</evidence>
<dbReference type="PROSITE" id="PS50894">
    <property type="entry name" value="HPT"/>
    <property type="match status" value="1"/>
</dbReference>
<keyword evidence="5 21" id="KW-0597">Phosphoprotein</keyword>
<evidence type="ECO:0000256" key="3">
    <source>
        <dbReference type="ARBA" id="ARBA00012438"/>
    </source>
</evidence>
<dbReference type="PRINTS" id="PR00344">
    <property type="entry name" value="BCTRLSENSOR"/>
</dbReference>
<dbReference type="OrthoDB" id="5519028at2"/>
<evidence type="ECO:0000259" key="24">
    <source>
        <dbReference type="PROSITE" id="PS50110"/>
    </source>
</evidence>
<evidence type="ECO:0000256" key="18">
    <source>
        <dbReference type="ARBA" id="ARBA00068150"/>
    </source>
</evidence>
<gene>
    <name evidence="27" type="ORF">Cenrod_1901</name>
</gene>
<keyword evidence="15 22" id="KW-0472">Membrane</keyword>
<dbReference type="InterPro" id="IPR003594">
    <property type="entry name" value="HATPase_dom"/>
</dbReference>
<dbReference type="eggNOG" id="COG2198">
    <property type="taxonomic scope" value="Bacteria"/>
</dbReference>
<dbReference type="SMART" id="SM00448">
    <property type="entry name" value="REC"/>
    <property type="match status" value="2"/>
</dbReference>
<organism evidence="27 28">
    <name type="scientific">Candidatus Symbiobacter mobilis CR</name>
    <dbReference type="NCBI Taxonomy" id="946483"/>
    <lineage>
        <taxon>Bacteria</taxon>
        <taxon>Pseudomonadati</taxon>
        <taxon>Pseudomonadota</taxon>
        <taxon>Betaproteobacteria</taxon>
        <taxon>Burkholderiales</taxon>
        <taxon>Comamonadaceae</taxon>
    </lineage>
</organism>
<keyword evidence="7 22" id="KW-0812">Transmembrane</keyword>
<feature type="modified residue" description="4-aspartylphosphate" evidence="21">
    <location>
        <position position="564"/>
    </location>
</feature>
<dbReference type="Pfam" id="PF00072">
    <property type="entry name" value="Response_reg"/>
    <property type="match status" value="2"/>
</dbReference>
<dbReference type="CDD" id="cd00082">
    <property type="entry name" value="HisKA"/>
    <property type="match status" value="1"/>
</dbReference>
<dbReference type="SUPFAM" id="SSF47226">
    <property type="entry name" value="Histidine-containing phosphotransfer domain, HPT domain"/>
    <property type="match status" value="1"/>
</dbReference>
<dbReference type="InterPro" id="IPR036641">
    <property type="entry name" value="HPT_dom_sf"/>
</dbReference>
<evidence type="ECO:0000256" key="10">
    <source>
        <dbReference type="ARBA" id="ARBA00022777"/>
    </source>
</evidence>
<evidence type="ECO:0000256" key="14">
    <source>
        <dbReference type="ARBA" id="ARBA00023026"/>
    </source>
</evidence>
<feature type="modified residue" description="4-aspartylphosphate" evidence="21">
    <location>
        <position position="719"/>
    </location>
</feature>
<feature type="domain" description="HAMP" evidence="25">
    <location>
        <begin position="180"/>
        <end position="234"/>
    </location>
</feature>
<evidence type="ECO:0000256" key="1">
    <source>
        <dbReference type="ARBA" id="ARBA00000085"/>
    </source>
</evidence>
<comment type="function">
    <text evidence="16">Member of the two-component regulatory system BvgS/BvgA. Phosphorylates BvgA via a four-step phosphorelay in response to environmental signals.</text>
</comment>
<evidence type="ECO:0000256" key="15">
    <source>
        <dbReference type="ARBA" id="ARBA00023136"/>
    </source>
</evidence>
<dbReference type="GO" id="GO:0005524">
    <property type="term" value="F:ATP binding"/>
    <property type="evidence" value="ECO:0007669"/>
    <property type="project" value="UniProtKB-KW"/>
</dbReference>
<dbReference type="RefSeq" id="WP_022774593.1">
    <property type="nucleotide sequence ID" value="NC_022576.1"/>
</dbReference>
<feature type="domain" description="Response regulatory" evidence="24">
    <location>
        <begin position="510"/>
        <end position="632"/>
    </location>
</feature>
<dbReference type="SMART" id="SM00387">
    <property type="entry name" value="HATPase_c"/>
    <property type="match status" value="1"/>
</dbReference>
<evidence type="ECO:0000259" key="23">
    <source>
        <dbReference type="PROSITE" id="PS50109"/>
    </source>
</evidence>
<keyword evidence="14" id="KW-0843">Virulence</keyword>
<evidence type="ECO:0000256" key="6">
    <source>
        <dbReference type="ARBA" id="ARBA00022679"/>
    </source>
</evidence>
<evidence type="ECO:0000256" key="7">
    <source>
        <dbReference type="ARBA" id="ARBA00022692"/>
    </source>
</evidence>
<protein>
    <recommendedName>
        <fullName evidence="18">Sensory/regulatory protein RpfC</fullName>
        <ecNumber evidence="3">2.7.13.3</ecNumber>
    </recommendedName>
    <alternativeName>
        <fullName evidence="19">Virulence sensor protein BvgS</fullName>
    </alternativeName>
</protein>
<dbReference type="CDD" id="cd16922">
    <property type="entry name" value="HATPase_EvgS-ArcB-TorS-like"/>
    <property type="match status" value="1"/>
</dbReference>
<evidence type="ECO:0000256" key="13">
    <source>
        <dbReference type="ARBA" id="ARBA00023012"/>
    </source>
</evidence>
<dbReference type="PROSITE" id="PS50885">
    <property type="entry name" value="HAMP"/>
    <property type="match status" value="1"/>
</dbReference>
<proteinExistence type="predicted"/>
<dbReference type="PROSITE" id="PS50109">
    <property type="entry name" value="HIS_KIN"/>
    <property type="match status" value="1"/>
</dbReference>
<evidence type="ECO:0000313" key="27">
    <source>
        <dbReference type="EMBL" id="AGX87979.1"/>
    </source>
</evidence>
<evidence type="ECO:0000313" key="28">
    <source>
        <dbReference type="Proteomes" id="UP000017184"/>
    </source>
</evidence>
<evidence type="ECO:0000256" key="12">
    <source>
        <dbReference type="ARBA" id="ARBA00022989"/>
    </source>
</evidence>
<name>U5NCT5_9BURK</name>
<feature type="transmembrane region" description="Helical" evidence="22">
    <location>
        <begin position="154"/>
        <end position="178"/>
    </location>
</feature>
<accession>U5NCT5</accession>
<dbReference type="HOGENOM" id="CLU_000445_104_15_4"/>
<feature type="transmembrane region" description="Helical" evidence="22">
    <location>
        <begin position="20"/>
        <end position="41"/>
    </location>
</feature>
<keyword evidence="28" id="KW-1185">Reference proteome</keyword>
<evidence type="ECO:0000256" key="5">
    <source>
        <dbReference type="ARBA" id="ARBA00022553"/>
    </source>
</evidence>
<keyword evidence="11" id="KW-0067">ATP-binding</keyword>
<dbReference type="Proteomes" id="UP000017184">
    <property type="component" value="Chromosome"/>
</dbReference>
<dbReference type="Pfam" id="PF00512">
    <property type="entry name" value="HisKA"/>
    <property type="match status" value="1"/>
</dbReference>
<feature type="domain" description="Response regulatory" evidence="24">
    <location>
        <begin position="670"/>
        <end position="786"/>
    </location>
</feature>
<feature type="domain" description="HPt" evidence="26">
    <location>
        <begin position="823"/>
        <end position="917"/>
    </location>
</feature>
<dbReference type="Pfam" id="PF01627">
    <property type="entry name" value="Hpt"/>
    <property type="match status" value="1"/>
</dbReference>
<dbReference type="GO" id="GO:0005886">
    <property type="term" value="C:plasma membrane"/>
    <property type="evidence" value="ECO:0007669"/>
    <property type="project" value="UniProtKB-SubCell"/>
</dbReference>
<dbReference type="InterPro" id="IPR036097">
    <property type="entry name" value="HisK_dim/P_sf"/>
</dbReference>
<keyword evidence="10 27" id="KW-0418">Kinase</keyword>